<keyword evidence="2" id="KW-0646">Protease inhibitor</keyword>
<dbReference type="AlphaFoldDB" id="A0A2K3LBF5"/>
<dbReference type="InterPro" id="IPR036354">
    <property type="entry name" value="Prot_inh_pot1_sf"/>
</dbReference>
<evidence type="ECO:0000256" key="3">
    <source>
        <dbReference type="ARBA" id="ARBA00022900"/>
    </source>
</evidence>
<dbReference type="EMBL" id="ASHM01040700">
    <property type="protein sequence ID" value="PNX81838.1"/>
    <property type="molecule type" value="Genomic_DNA"/>
</dbReference>
<keyword evidence="3" id="KW-0722">Serine protease inhibitor</keyword>
<gene>
    <name evidence="4" type="ORF">L195_g031776</name>
    <name evidence="5" type="ORF">L195_g037863</name>
</gene>
<comment type="similarity">
    <text evidence="1">Belongs to the protease inhibitor I13 (potato type I serine protease inhibitor) family.</text>
</comment>
<evidence type="ECO:0000256" key="2">
    <source>
        <dbReference type="ARBA" id="ARBA00022690"/>
    </source>
</evidence>
<name>A0A2K3LBF5_TRIPR</name>
<sequence length="73" mass="8439">METRFTRCLGKNRWPEVVGMHGDEAAKKIERENENVDAIVVPVGYVVIMDFRCTRVWVWVDKHGIVTRVPKLG</sequence>
<protein>
    <submittedName>
        <fullName evidence="4">Inhibitor of trypsin and hageman factor-like protein</fullName>
    </submittedName>
</protein>
<dbReference type="PROSITE" id="PS00285">
    <property type="entry name" value="POTATO_INHIBITOR"/>
    <property type="match status" value="1"/>
</dbReference>
<accession>A0A2K3LBF5</accession>
<dbReference type="PANTHER" id="PTHR33091:SF83">
    <property type="entry name" value="SERINE PROTEASE INHIBITOR, POTATO INHIBITOR I-TYPE FAMILY PROTEIN-RELATED"/>
    <property type="match status" value="1"/>
</dbReference>
<evidence type="ECO:0000313" key="4">
    <source>
        <dbReference type="EMBL" id="PNX75834.1"/>
    </source>
</evidence>
<evidence type="ECO:0000313" key="6">
    <source>
        <dbReference type="Proteomes" id="UP000236291"/>
    </source>
</evidence>
<dbReference type="SUPFAM" id="SSF54654">
    <property type="entry name" value="CI-2 family of serine protease inhibitors"/>
    <property type="match status" value="1"/>
</dbReference>
<dbReference type="Gene3D" id="3.30.10.10">
    <property type="entry name" value="Trypsin Inhibitor V, subunit A"/>
    <property type="match status" value="1"/>
</dbReference>
<dbReference type="STRING" id="57577.A0A2K3LBF5"/>
<dbReference type="OrthoDB" id="10013825at2759"/>
<reference evidence="4 6" key="1">
    <citation type="journal article" date="2014" name="Am. J. Bot.">
        <title>Genome assembly and annotation for red clover (Trifolium pratense; Fabaceae).</title>
        <authorList>
            <person name="Istvanek J."/>
            <person name="Jaros M."/>
            <person name="Krenek A."/>
            <person name="Repkova J."/>
        </authorList>
    </citation>
    <scope>NUCLEOTIDE SEQUENCE [LARGE SCALE GENOMIC DNA]</scope>
    <source>
        <strain evidence="6">cv. Tatra</strain>
        <tissue evidence="4">Young leaves</tissue>
    </source>
</reference>
<comment type="caution">
    <text evidence="4">The sequence shown here is derived from an EMBL/GenBank/DDBJ whole genome shotgun (WGS) entry which is preliminary data.</text>
</comment>
<dbReference type="PRINTS" id="PR00292">
    <property type="entry name" value="POTATOINHBTR"/>
</dbReference>
<organism evidence="4 6">
    <name type="scientific">Trifolium pratense</name>
    <name type="common">Red clover</name>
    <dbReference type="NCBI Taxonomy" id="57577"/>
    <lineage>
        <taxon>Eukaryota</taxon>
        <taxon>Viridiplantae</taxon>
        <taxon>Streptophyta</taxon>
        <taxon>Embryophyta</taxon>
        <taxon>Tracheophyta</taxon>
        <taxon>Spermatophyta</taxon>
        <taxon>Magnoliopsida</taxon>
        <taxon>eudicotyledons</taxon>
        <taxon>Gunneridae</taxon>
        <taxon>Pentapetalae</taxon>
        <taxon>rosids</taxon>
        <taxon>fabids</taxon>
        <taxon>Fabales</taxon>
        <taxon>Fabaceae</taxon>
        <taxon>Papilionoideae</taxon>
        <taxon>50 kb inversion clade</taxon>
        <taxon>NPAAA clade</taxon>
        <taxon>Hologalegina</taxon>
        <taxon>IRL clade</taxon>
        <taxon>Trifolieae</taxon>
        <taxon>Trifolium</taxon>
    </lineage>
</organism>
<dbReference type="PANTHER" id="PTHR33091">
    <property type="entry name" value="PROTEIN, PUTATIVE, EXPRESSED-RELATED"/>
    <property type="match status" value="1"/>
</dbReference>
<dbReference type="Pfam" id="PF00280">
    <property type="entry name" value="potato_inhibit"/>
    <property type="match status" value="1"/>
</dbReference>
<evidence type="ECO:0000313" key="5">
    <source>
        <dbReference type="EMBL" id="PNX81838.1"/>
    </source>
</evidence>
<proteinExistence type="inferred from homology"/>
<evidence type="ECO:0000256" key="1">
    <source>
        <dbReference type="ARBA" id="ARBA00008210"/>
    </source>
</evidence>
<dbReference type="GO" id="GO:0009611">
    <property type="term" value="P:response to wounding"/>
    <property type="evidence" value="ECO:0007669"/>
    <property type="project" value="InterPro"/>
</dbReference>
<dbReference type="Gramene" id="Tp57577_TGAC_v2_mRNA9364">
    <property type="protein sequence ID" value="Tp57577_TGAC_v2_mRNA9364"/>
    <property type="gene ID" value="Tp57577_TGAC_v2_gene9059"/>
</dbReference>
<dbReference type="InterPro" id="IPR000864">
    <property type="entry name" value="Prot_inh_pot1"/>
</dbReference>
<dbReference type="GO" id="GO:0004867">
    <property type="term" value="F:serine-type endopeptidase inhibitor activity"/>
    <property type="evidence" value="ECO:0007669"/>
    <property type="project" value="UniProtKB-KW"/>
</dbReference>
<dbReference type="Proteomes" id="UP000236291">
    <property type="component" value="Unassembled WGS sequence"/>
</dbReference>
<dbReference type="EMBL" id="ASHM01029692">
    <property type="protein sequence ID" value="PNX75834.1"/>
    <property type="molecule type" value="Genomic_DNA"/>
</dbReference>
<reference evidence="4 6" key="2">
    <citation type="journal article" date="2017" name="Front. Plant Sci.">
        <title>Gene Classification and Mining of Molecular Markers Useful in Red Clover (Trifolium pratense) Breeding.</title>
        <authorList>
            <person name="Istvanek J."/>
            <person name="Dluhosova J."/>
            <person name="Dluhos P."/>
            <person name="Patkova L."/>
            <person name="Nedelnik J."/>
            <person name="Repkova J."/>
        </authorList>
    </citation>
    <scope>NUCLEOTIDE SEQUENCE [LARGE SCALE GENOMIC DNA]</scope>
    <source>
        <strain evidence="6">cv. Tatra</strain>
        <tissue evidence="4">Young leaves</tissue>
    </source>
</reference>